<sequence length="142" mass="15730">MQRKDTELTESQLRYAFTESFNATDRQALETKKWPALIQYKQEVLSGLAGGTCKTTYHLPGGGVASRFFDECSGPNGIPVCLLNCFASEGDNAGDALYVVHKLSQWLNLMPEDKLASAAHEVWRAPSSWCLLYGSDRDGCLY</sequence>
<keyword evidence="2" id="KW-1185">Reference proteome</keyword>
<dbReference type="PANTHER" id="PTHR12970">
    <property type="entry name" value="PROTEASOME ASSEMBLY CHAPERONE 2"/>
    <property type="match status" value="1"/>
</dbReference>
<dbReference type="InterPro" id="IPR038389">
    <property type="entry name" value="PSMG2_sf"/>
</dbReference>
<dbReference type="GO" id="GO:0005634">
    <property type="term" value="C:nucleus"/>
    <property type="evidence" value="ECO:0007669"/>
    <property type="project" value="TreeGrafter"/>
</dbReference>
<dbReference type="OrthoDB" id="10260712at2759"/>
<organism evidence="1 2">
    <name type="scientific">Fasciolopsis buskii</name>
    <dbReference type="NCBI Taxonomy" id="27845"/>
    <lineage>
        <taxon>Eukaryota</taxon>
        <taxon>Metazoa</taxon>
        <taxon>Spiralia</taxon>
        <taxon>Lophotrochozoa</taxon>
        <taxon>Platyhelminthes</taxon>
        <taxon>Trematoda</taxon>
        <taxon>Digenea</taxon>
        <taxon>Plagiorchiida</taxon>
        <taxon>Echinostomata</taxon>
        <taxon>Echinostomatoidea</taxon>
        <taxon>Fasciolidae</taxon>
        <taxon>Fasciolopsis</taxon>
    </lineage>
</organism>
<dbReference type="InterPro" id="IPR016562">
    <property type="entry name" value="Proteasome_assmbl_chp_2_euk"/>
</dbReference>
<dbReference type="GO" id="GO:0005829">
    <property type="term" value="C:cytosol"/>
    <property type="evidence" value="ECO:0007669"/>
    <property type="project" value="TreeGrafter"/>
</dbReference>
<dbReference type="Proteomes" id="UP000728185">
    <property type="component" value="Unassembled WGS sequence"/>
</dbReference>
<dbReference type="Gene3D" id="3.40.50.10900">
    <property type="entry name" value="PAC-like subunit"/>
    <property type="match status" value="1"/>
</dbReference>
<dbReference type="EMBL" id="LUCM01002261">
    <property type="protein sequence ID" value="KAA0197622.1"/>
    <property type="molecule type" value="Genomic_DNA"/>
</dbReference>
<dbReference type="AlphaFoldDB" id="A0A8E0VMJ4"/>
<proteinExistence type="predicted"/>
<evidence type="ECO:0000313" key="1">
    <source>
        <dbReference type="EMBL" id="KAA0197622.1"/>
    </source>
</evidence>
<dbReference type="GO" id="GO:0043248">
    <property type="term" value="P:proteasome assembly"/>
    <property type="evidence" value="ECO:0007669"/>
    <property type="project" value="TreeGrafter"/>
</dbReference>
<accession>A0A8E0VMJ4</accession>
<protein>
    <submittedName>
        <fullName evidence="1">Uncharacterized protein</fullName>
    </submittedName>
</protein>
<gene>
    <name evidence="1" type="ORF">FBUS_06093</name>
</gene>
<dbReference type="PANTHER" id="PTHR12970:SF1">
    <property type="entry name" value="PROTEASOME ASSEMBLY CHAPERONE 2"/>
    <property type="match status" value="1"/>
</dbReference>
<evidence type="ECO:0000313" key="2">
    <source>
        <dbReference type="Proteomes" id="UP000728185"/>
    </source>
</evidence>
<name>A0A8E0VMJ4_9TREM</name>
<comment type="caution">
    <text evidence="1">The sequence shown here is derived from an EMBL/GenBank/DDBJ whole genome shotgun (WGS) entry which is preliminary data.</text>
</comment>
<reference evidence="1" key="1">
    <citation type="submission" date="2019-05" db="EMBL/GenBank/DDBJ databases">
        <title>Annotation for the trematode Fasciolopsis buski.</title>
        <authorList>
            <person name="Choi Y.-J."/>
        </authorList>
    </citation>
    <scope>NUCLEOTIDE SEQUENCE</scope>
    <source>
        <strain evidence="1">HT</strain>
        <tissue evidence="1">Whole worm</tissue>
    </source>
</reference>